<keyword evidence="2" id="KW-1185">Reference proteome</keyword>
<organism evidence="1 2">
    <name type="scientific">Sphingobacterium paucimobilis HER1398</name>
    <dbReference type="NCBI Taxonomy" id="1346330"/>
    <lineage>
        <taxon>Bacteria</taxon>
        <taxon>Pseudomonadati</taxon>
        <taxon>Bacteroidota</taxon>
        <taxon>Sphingobacteriia</taxon>
        <taxon>Sphingobacteriales</taxon>
        <taxon>Sphingobacteriaceae</taxon>
        <taxon>Sphingobacterium</taxon>
    </lineage>
</organism>
<name>U2HE29_9SPHI</name>
<accession>U2HE29</accession>
<dbReference type="EMBL" id="ATDL01000011">
    <property type="protein sequence ID" value="ERJ60016.1"/>
    <property type="molecule type" value="Genomic_DNA"/>
</dbReference>
<dbReference type="Proteomes" id="UP000016584">
    <property type="component" value="Unassembled WGS sequence"/>
</dbReference>
<dbReference type="AlphaFoldDB" id="U2HE29"/>
<dbReference type="STRING" id="1346330.M472_14725"/>
<proteinExistence type="predicted"/>
<gene>
    <name evidence="1" type="ORF">M472_14725</name>
</gene>
<evidence type="ECO:0000313" key="1">
    <source>
        <dbReference type="EMBL" id="ERJ60016.1"/>
    </source>
</evidence>
<comment type="caution">
    <text evidence="1">The sequence shown here is derived from an EMBL/GenBank/DDBJ whole genome shotgun (WGS) entry which is preliminary data.</text>
</comment>
<reference evidence="1 2" key="1">
    <citation type="journal article" date="2013" name="Genome Announc.">
        <title>The Draft Genome Sequence of Sphingomonas paucimobilis Strain HER1398 (Proteobacteria), Host to the Giant PAU Phage, Indicates That It Is a Member of the Genus Sphingobacterium (Bacteroidetes).</title>
        <authorList>
            <person name="White R.A.III."/>
            <person name="Suttle C.A."/>
        </authorList>
    </citation>
    <scope>NUCLEOTIDE SEQUENCE [LARGE SCALE GENOMIC DNA]</scope>
    <source>
        <strain evidence="1 2">HER1398</strain>
    </source>
</reference>
<sequence>MIPLYPITSKIKQEDLLRLDYGLAQRQIYILFMKFPKPLYLSSRKKNQHVDFYELYVF</sequence>
<protein>
    <submittedName>
        <fullName evidence="1">Uncharacterized protein</fullName>
    </submittedName>
</protein>
<evidence type="ECO:0000313" key="2">
    <source>
        <dbReference type="Proteomes" id="UP000016584"/>
    </source>
</evidence>